<dbReference type="EMBL" id="FOXW01000002">
    <property type="protein sequence ID" value="SFQ16092.1"/>
    <property type="molecule type" value="Genomic_DNA"/>
</dbReference>
<dbReference type="Proteomes" id="UP000199136">
    <property type="component" value="Unassembled WGS sequence"/>
</dbReference>
<dbReference type="STRING" id="82801.SAMN04488506_0836"/>
<feature type="transmembrane region" description="Helical" evidence="1">
    <location>
        <begin position="157"/>
        <end position="176"/>
    </location>
</feature>
<evidence type="ECO:0000313" key="2">
    <source>
        <dbReference type="EMBL" id="SFQ16092.1"/>
    </source>
</evidence>
<gene>
    <name evidence="2" type="ORF">SAMN04488506_0836</name>
</gene>
<name>A0A1I5W8N7_9LACT</name>
<feature type="transmembrane region" description="Helical" evidence="1">
    <location>
        <begin position="213"/>
        <end position="233"/>
    </location>
</feature>
<reference evidence="2 3" key="1">
    <citation type="submission" date="2016-10" db="EMBL/GenBank/DDBJ databases">
        <authorList>
            <person name="de Groot N.N."/>
        </authorList>
    </citation>
    <scope>NUCLEOTIDE SEQUENCE [LARGE SCALE GENOMIC DNA]</scope>
    <source>
        <strain evidence="2 3">DSM 20581</strain>
    </source>
</reference>
<feature type="transmembrane region" description="Helical" evidence="1">
    <location>
        <begin position="12"/>
        <end position="35"/>
    </location>
</feature>
<keyword evidence="3" id="KW-1185">Reference proteome</keyword>
<sequence length="267" mass="31637">MTQTFKHFIEQFLYNPIVLVFLRPLSYLMIGTVYALQYNSFNRSVFFLLYLYLFTNYYIESYLSKHKLFAKSTLTLPFILLEIINLVLISTLAVSTNYLVALLTILYSLIMHFQHYLKSIGWSNLTILVVSFFKGGIITYLSFFTQVHFLPLELLKWSIPLVLVNILVEMHTYYLQTTVQQPILKKDFLLKTLILITLIYLTTIFLLASTFGYLLVLFLFTVPFILHFINMIHRKKEKKLCLKTLFLYQMTYLFVFTLIETISFYLL</sequence>
<feature type="transmembrane region" description="Helical" evidence="1">
    <location>
        <begin position="68"/>
        <end position="89"/>
    </location>
</feature>
<evidence type="ECO:0000256" key="1">
    <source>
        <dbReference type="SAM" id="Phobius"/>
    </source>
</evidence>
<proteinExistence type="predicted"/>
<evidence type="ECO:0008006" key="4">
    <source>
        <dbReference type="Google" id="ProtNLM"/>
    </source>
</evidence>
<feature type="transmembrane region" description="Helical" evidence="1">
    <location>
        <begin position="188"/>
        <end position="207"/>
    </location>
</feature>
<feature type="transmembrane region" description="Helical" evidence="1">
    <location>
        <begin position="125"/>
        <end position="145"/>
    </location>
</feature>
<feature type="transmembrane region" description="Helical" evidence="1">
    <location>
        <begin position="245"/>
        <end position="266"/>
    </location>
</feature>
<protein>
    <recommendedName>
        <fullName evidence="4">1,4-dihydroxy-2-naphthoate octaprenyltransferase</fullName>
    </recommendedName>
</protein>
<feature type="transmembrane region" description="Helical" evidence="1">
    <location>
        <begin position="41"/>
        <end position="59"/>
    </location>
</feature>
<feature type="transmembrane region" description="Helical" evidence="1">
    <location>
        <begin position="95"/>
        <end position="113"/>
    </location>
</feature>
<dbReference type="AlphaFoldDB" id="A0A1I5W8N7"/>
<keyword evidence="1" id="KW-0812">Transmembrane</keyword>
<keyword evidence="1" id="KW-1133">Transmembrane helix</keyword>
<organism evidence="2 3">
    <name type="scientific">Desemzia incerta</name>
    <dbReference type="NCBI Taxonomy" id="82801"/>
    <lineage>
        <taxon>Bacteria</taxon>
        <taxon>Bacillati</taxon>
        <taxon>Bacillota</taxon>
        <taxon>Bacilli</taxon>
        <taxon>Lactobacillales</taxon>
        <taxon>Carnobacteriaceae</taxon>
        <taxon>Desemzia</taxon>
    </lineage>
</organism>
<accession>A0A1I5W8N7</accession>
<evidence type="ECO:0000313" key="3">
    <source>
        <dbReference type="Proteomes" id="UP000199136"/>
    </source>
</evidence>
<keyword evidence="1" id="KW-0472">Membrane</keyword>